<sequence length="165" mass="18233">MLTGRTSSSGQPEGPLLPTYLPTIARQTMRPSFPLLLAIALLTAKTRAGCDQPYITTCSDNGNHVIQGRPQTWQEGQSLSYLSEPKVRLLHSKQSGRMLWRSWQRMWDASIGTSYCVVKGGEVSSVSSALRRGFGEEDRAVGSIAYMQESRLRTRVNLTGNLTTL</sequence>
<reference evidence="1" key="1">
    <citation type="journal article" date="2020" name="Stud. Mycol.">
        <title>101 Dothideomycetes genomes: a test case for predicting lifestyles and emergence of pathogens.</title>
        <authorList>
            <person name="Haridas S."/>
            <person name="Albert R."/>
            <person name="Binder M."/>
            <person name="Bloem J."/>
            <person name="Labutti K."/>
            <person name="Salamov A."/>
            <person name="Andreopoulos B."/>
            <person name="Baker S."/>
            <person name="Barry K."/>
            <person name="Bills G."/>
            <person name="Bluhm B."/>
            <person name="Cannon C."/>
            <person name="Castanera R."/>
            <person name="Culley D."/>
            <person name="Daum C."/>
            <person name="Ezra D."/>
            <person name="Gonzalez J."/>
            <person name="Henrissat B."/>
            <person name="Kuo A."/>
            <person name="Liang C."/>
            <person name="Lipzen A."/>
            <person name="Lutzoni F."/>
            <person name="Magnuson J."/>
            <person name="Mondo S."/>
            <person name="Nolan M."/>
            <person name="Ohm R."/>
            <person name="Pangilinan J."/>
            <person name="Park H.-J."/>
            <person name="Ramirez L."/>
            <person name="Alfaro M."/>
            <person name="Sun H."/>
            <person name="Tritt A."/>
            <person name="Yoshinaga Y."/>
            <person name="Zwiers L.-H."/>
            <person name="Turgeon B."/>
            <person name="Goodwin S."/>
            <person name="Spatafora J."/>
            <person name="Crous P."/>
            <person name="Grigoriev I."/>
        </authorList>
    </citation>
    <scope>NUCLEOTIDE SEQUENCE</scope>
    <source>
        <strain evidence="1">CBS 116005</strain>
    </source>
</reference>
<evidence type="ECO:0000313" key="2">
    <source>
        <dbReference type="Proteomes" id="UP000799436"/>
    </source>
</evidence>
<dbReference type="Proteomes" id="UP000799436">
    <property type="component" value="Unassembled WGS sequence"/>
</dbReference>
<proteinExistence type="predicted"/>
<dbReference type="EMBL" id="ML995808">
    <property type="protein sequence ID" value="KAF2774388.1"/>
    <property type="molecule type" value="Genomic_DNA"/>
</dbReference>
<organism evidence="1 2">
    <name type="scientific">Teratosphaeria nubilosa</name>
    <dbReference type="NCBI Taxonomy" id="161662"/>
    <lineage>
        <taxon>Eukaryota</taxon>
        <taxon>Fungi</taxon>
        <taxon>Dikarya</taxon>
        <taxon>Ascomycota</taxon>
        <taxon>Pezizomycotina</taxon>
        <taxon>Dothideomycetes</taxon>
        <taxon>Dothideomycetidae</taxon>
        <taxon>Mycosphaerellales</taxon>
        <taxon>Teratosphaeriaceae</taxon>
        <taxon>Teratosphaeria</taxon>
    </lineage>
</organism>
<keyword evidence="2" id="KW-1185">Reference proteome</keyword>
<protein>
    <submittedName>
        <fullName evidence="1">Uncharacterized protein</fullName>
    </submittedName>
</protein>
<gene>
    <name evidence="1" type="ORF">EJ03DRAFT_5759</name>
</gene>
<name>A0A6G1LPM2_9PEZI</name>
<accession>A0A6G1LPM2</accession>
<dbReference type="AlphaFoldDB" id="A0A6G1LPM2"/>
<evidence type="ECO:0000313" key="1">
    <source>
        <dbReference type="EMBL" id="KAF2774388.1"/>
    </source>
</evidence>